<evidence type="ECO:0000313" key="2">
    <source>
        <dbReference type="RefSeq" id="XP_075107571.1"/>
    </source>
</evidence>
<reference evidence="1" key="1">
    <citation type="journal article" date="2014" name="Nat. Commun.">
        <title>The tobacco genome sequence and its comparison with those of tomato and potato.</title>
        <authorList>
            <person name="Sierro N."/>
            <person name="Battey J.N."/>
            <person name="Ouadi S."/>
            <person name="Bakaher N."/>
            <person name="Bovet L."/>
            <person name="Willig A."/>
            <person name="Goepfert S."/>
            <person name="Peitsch M.C."/>
            <person name="Ivanov N.V."/>
        </authorList>
    </citation>
    <scope>NUCLEOTIDE SEQUENCE [LARGE SCALE GENOMIC DNA]</scope>
</reference>
<dbReference type="Proteomes" id="UP000790787">
    <property type="component" value="Chromosome 4"/>
</dbReference>
<sequence>MDTGQGSSGGVSKGIICNCWDLIGFKSIKPVMECGVKRQLDFEDLLELPIDMDPSSCHTLLLNCWKAQERNEYSRPSLIKAICHAYGWPYFRLGLLKVLNDCLGFAGPLLLNKLIRFLQQGSRDYDGYILALSLGLSSVLKSFLDTQYTFHLSKLKLKLRSSIMSLIYQKCLSVSLAERSKFSEGEIQTFMSVDADRVANLCNSFHDIWSLPLQIGIALYLLYKQVKFAFLSGIAITILLIPVNKWIANVIANATKSMMEQKDERVRMTAEILTHIRTFKMYSWELLFASWLMKTRSEEVKYLSTRKYLDSWCVFFWATTPTLFSLFTFGLYTLMGHQLDAATVFTCVALFNNLISPLNSFPWVINGLIDAVISSRRLCKYLSCFERETNMEQPSNCSVFSSSDKQTELQDVAVVIRDASCTWSCRDQKEIDLVLDPVNLLIPKGLLVAVVGEVGSGKSSLLNLILGETGLINGSVYRTGSIAYVPKVAWILSGTIRDNILFGRDYDPRRYSEVLQACSLDFDISRMMGGDMASVGEKGFNLSGGLRACLALARAIYHDAEIYLLDDILSAVDAHVGFSILHNAILGPLMSQHTRILCTHNFQVWDSNGVSQCFSNLVLGFGANIVTIVLVVAIRAGKRSVKDGKRVPRLVKVSLHLLPALGASMGLFDMIVIIKKMLDSFPEPYHEWLFRFSQFSVWATILLVLKCGHCYVICCNPIICVWWMLKFLLLVPHLQRDFSSLQVLLCLKESCSALLDVIFAVLINIIRTTARPQSRSSTEELLLPSKMDTGQGSSGGVSKGIICNCWDLIGFKSIKPVMECGVKRQLDFEDLLELPIDMDPSSCHTLLLNCWKAQERNEYSRPSLIKAICHAYGWPYFRLGLLKVLNDCLGFAGPLLLNKLIRFLQQGSRDYDGYILALSLGLSSVLKSFLDTQYTFHLSKLKLKLRSSIMSLIYQKCLSVSLAERSKFSEGEIQTFMSVDADRVANLCNSFHDIWSLPLQIGIALYLLYKQVKFAFLSGIAITILLIPVNKWIANVIANATKSMMEQKDERVRMTAEILTHIRTFKMYSWELLFASWLMKTRSEEVKYLSTRKYLDSWCVFFWATTPTLFSLFTFGLYTLMGHQLDAATVFTCVALFNNLISPLNSFPWVINGLIDAVISSRRLCKYLSCFERETNMEQPSNCSVFSSSDKQTELQDVAVVIRDASCTWSCRDQKEIDLVLDPVNLLIPKGLLVAVVGEVGSGKSSLLNLILGETGLINGSVYRTGSIAYVPQVAWILSGTIRDNILFGRDYDPRRYSEVLQACSLDFDISRMMGGDMASVGEKGFNLSGGQRARLALARAIYHDAEIYLLDDILSAVDAHVGFSILHNAILGPLMSQHTRILCTHNFQAISAADLVIVMDKGRVQWVGNPTEFSCSSDVVFSTIDELSTCSEVQRQDKKSNISSEIQQKVSEGDFICTPGGNQVTDESEARKEGKVELTVYKSYAAFAGWFITVLTCLSAVLMQASRNGNDMWLSYWVDASGRNQKAYSTNFYLATLSLFCLANSLLTLVRAFSFAFGGLRAAVKVHDRLLEKLISAPISFFDLNPTGRIINRLSSDLYTIDDSLPFILNILLANFVGLLGIAVVLSYVQVMFLFLLMPFWYIYRKLQLYYRSTSRELRRLDSVSRSPIYASFTETLDGSSTIRGFKCEVFFLLKFNQHLMTYQRTSYSEVTASLWLSLRLQLLAAFIVSFIAVMAVIGSHGYLPFSLGTPGLIGLALSYAAPIVSLLGSFLTSFTETEKEMVSIERILQYMDVPQEEDVGGHPLHPQWPHQGEINFVNVTLKYKPQLPPALCGVSFDIAGATQVGIIGRTGAGKSSILNAIFRLYPTCGGSIMVDGINVAGVSVRYLRSRFAVVPQASFLFEGSIRKNLDPLQENMDFEIWNALEKCNIKEEVEAVGGLDVQLKGFGTAFSVGQKQLICLARALLKSCKVLCLDECTANVDTETTSKLQKTLATECQGTTVITIAHRISTVLNMDNILILDRGFLVEQGNPRILLEDQSSIFFSFAKASKM</sequence>
<organism evidence="1 2">
    <name type="scientific">Nicotiana tabacum</name>
    <name type="common">Common tobacco</name>
    <dbReference type="NCBI Taxonomy" id="4097"/>
    <lineage>
        <taxon>Eukaryota</taxon>
        <taxon>Viridiplantae</taxon>
        <taxon>Streptophyta</taxon>
        <taxon>Embryophyta</taxon>
        <taxon>Tracheophyta</taxon>
        <taxon>Spermatophyta</taxon>
        <taxon>Magnoliopsida</taxon>
        <taxon>eudicotyledons</taxon>
        <taxon>Gunneridae</taxon>
        <taxon>Pentapetalae</taxon>
        <taxon>asterids</taxon>
        <taxon>lamiids</taxon>
        <taxon>Solanales</taxon>
        <taxon>Solanaceae</taxon>
        <taxon>Nicotianoideae</taxon>
        <taxon>Nicotianeae</taxon>
        <taxon>Nicotiana</taxon>
    </lineage>
</organism>
<evidence type="ECO:0000313" key="1">
    <source>
        <dbReference type="Proteomes" id="UP000790787"/>
    </source>
</evidence>
<proteinExistence type="predicted"/>
<reference evidence="2" key="2">
    <citation type="submission" date="2025-08" db="UniProtKB">
        <authorList>
            <consortium name="RefSeq"/>
        </authorList>
    </citation>
    <scope>IDENTIFICATION</scope>
    <source>
        <tissue evidence="2">Leaf</tissue>
    </source>
</reference>
<name>A0AC58UDM4_TOBAC</name>
<protein>
    <submittedName>
        <fullName evidence="2">ABC transporter C family member 13 isoform X1</fullName>
    </submittedName>
</protein>
<gene>
    <name evidence="2" type="primary">LOC107796656</name>
</gene>
<keyword evidence="1" id="KW-1185">Reference proteome</keyword>
<dbReference type="RefSeq" id="XP_075107571.1">
    <property type="nucleotide sequence ID" value="XM_075251470.1"/>
</dbReference>
<accession>A0AC58UDM4</accession>